<keyword evidence="2" id="KW-1185">Reference proteome</keyword>
<dbReference type="EMBL" id="JAACJM010000056">
    <property type="protein sequence ID" value="KAF5355456.1"/>
    <property type="molecule type" value="Genomic_DNA"/>
</dbReference>
<reference evidence="1 2" key="1">
    <citation type="journal article" date="2020" name="ISME J.">
        <title>Uncovering the hidden diversity of litter-decomposition mechanisms in mushroom-forming fungi.</title>
        <authorList>
            <person name="Floudas D."/>
            <person name="Bentzer J."/>
            <person name="Ahren D."/>
            <person name="Johansson T."/>
            <person name="Persson P."/>
            <person name="Tunlid A."/>
        </authorList>
    </citation>
    <scope>NUCLEOTIDE SEQUENCE [LARGE SCALE GENOMIC DNA]</scope>
    <source>
        <strain evidence="1 2">CBS 291.85</strain>
    </source>
</reference>
<comment type="caution">
    <text evidence="1">The sequence shown here is derived from an EMBL/GenBank/DDBJ whole genome shotgun (WGS) entry which is preliminary data.</text>
</comment>
<dbReference type="AlphaFoldDB" id="A0A8H5DA52"/>
<evidence type="ECO:0000313" key="1">
    <source>
        <dbReference type="EMBL" id="KAF5355456.1"/>
    </source>
</evidence>
<protein>
    <submittedName>
        <fullName evidence="1">Uncharacterized protein</fullName>
    </submittedName>
</protein>
<gene>
    <name evidence="1" type="ORF">D9758_006294</name>
</gene>
<name>A0A8H5DA52_9AGAR</name>
<proteinExistence type="predicted"/>
<dbReference type="OrthoDB" id="3221808at2759"/>
<accession>A0A8H5DA52</accession>
<evidence type="ECO:0000313" key="2">
    <source>
        <dbReference type="Proteomes" id="UP000559256"/>
    </source>
</evidence>
<organism evidence="1 2">
    <name type="scientific">Tetrapyrgos nigripes</name>
    <dbReference type="NCBI Taxonomy" id="182062"/>
    <lineage>
        <taxon>Eukaryota</taxon>
        <taxon>Fungi</taxon>
        <taxon>Dikarya</taxon>
        <taxon>Basidiomycota</taxon>
        <taxon>Agaricomycotina</taxon>
        <taxon>Agaricomycetes</taxon>
        <taxon>Agaricomycetidae</taxon>
        <taxon>Agaricales</taxon>
        <taxon>Marasmiineae</taxon>
        <taxon>Marasmiaceae</taxon>
        <taxon>Tetrapyrgos</taxon>
    </lineage>
</organism>
<sequence length="69" mass="7847">MRSSLILMVLHVSDEAVHNEHPGRFKSTANDDACFKLWNVYISQAHDYDKALLLEGWKGDMDGMPPEKS</sequence>
<dbReference type="Proteomes" id="UP000559256">
    <property type="component" value="Unassembled WGS sequence"/>
</dbReference>